<gene>
    <name evidence="2" type="ORF">A6M21_07685</name>
</gene>
<evidence type="ECO:0000313" key="2">
    <source>
        <dbReference type="EMBL" id="OAT83709.1"/>
    </source>
</evidence>
<feature type="chain" id="PRO_5008596921" description="Copper amine oxidase-like N-terminal domain-containing protein" evidence="1">
    <location>
        <begin position="25"/>
        <end position="367"/>
    </location>
</feature>
<keyword evidence="1" id="KW-0732">Signal</keyword>
<dbReference type="EMBL" id="LYVF01000099">
    <property type="protein sequence ID" value="OAT83709.1"/>
    <property type="molecule type" value="Genomic_DNA"/>
</dbReference>
<evidence type="ECO:0008006" key="4">
    <source>
        <dbReference type="Google" id="ProtNLM"/>
    </source>
</evidence>
<name>A0A1B7LG84_9FIRM</name>
<keyword evidence="3" id="KW-1185">Reference proteome</keyword>
<dbReference type="AlphaFoldDB" id="A0A1B7LG84"/>
<protein>
    <recommendedName>
        <fullName evidence="4">Copper amine oxidase-like N-terminal domain-containing protein</fullName>
    </recommendedName>
</protein>
<organism evidence="2 3">
    <name type="scientific">Desulfotomaculum copahuensis</name>
    <dbReference type="NCBI Taxonomy" id="1838280"/>
    <lineage>
        <taxon>Bacteria</taxon>
        <taxon>Bacillati</taxon>
        <taxon>Bacillota</taxon>
        <taxon>Clostridia</taxon>
        <taxon>Eubacteriales</taxon>
        <taxon>Desulfotomaculaceae</taxon>
        <taxon>Desulfotomaculum</taxon>
    </lineage>
</organism>
<dbReference type="Proteomes" id="UP000078532">
    <property type="component" value="Unassembled WGS sequence"/>
</dbReference>
<sequence>MRKILSLFFTVMLLLLFVPFEASADNTDDYSMYYGHAHMFGKIISINTSENTAIVYGSVAVQLPDYSWKTIQSKKFEQVIPENDQAAETLTGNVGKVVVLKGQLDTWQGQQEEYFAADIVEPQNYTINMPPWYAFGKAISSTMIYKFNLAKVTDFVDVLAGLANAEGISGGHQKPVMAAVRNEFEKHFNLKWCVTKNQDAANDMNNGVGGWQVYEGYLGDNCYIAGAPVIRKNIDRFMDAVKEGGTTPEKSGPAVMCAYVNVIRDQNGKIEQVTASGALYDTVPNLITAFKNPKNLNLETWKLNGWDEQTANEMDGKLCWLSGNRVLVYDKTGHLVDQYFALHNFLTRDQFNNTLNQSRDLIGEGGL</sequence>
<dbReference type="OrthoDB" id="1805985at2"/>
<feature type="signal peptide" evidence="1">
    <location>
        <begin position="1"/>
        <end position="24"/>
    </location>
</feature>
<proteinExistence type="predicted"/>
<accession>A0A1B7LG84</accession>
<comment type="caution">
    <text evidence="2">The sequence shown here is derived from an EMBL/GenBank/DDBJ whole genome shotgun (WGS) entry which is preliminary data.</text>
</comment>
<reference evidence="2 3" key="1">
    <citation type="submission" date="2016-04" db="EMBL/GenBank/DDBJ databases">
        <authorList>
            <person name="Evans L.H."/>
            <person name="Alamgir A."/>
            <person name="Owens N."/>
            <person name="Weber N.D."/>
            <person name="Virtaneva K."/>
            <person name="Barbian K."/>
            <person name="Babar A."/>
            <person name="Rosenke K."/>
        </authorList>
    </citation>
    <scope>NUCLEOTIDE SEQUENCE [LARGE SCALE GENOMIC DNA]</scope>
    <source>
        <strain evidence="2 3">LMa1</strain>
    </source>
</reference>
<evidence type="ECO:0000256" key="1">
    <source>
        <dbReference type="SAM" id="SignalP"/>
    </source>
</evidence>
<dbReference type="RefSeq" id="WP_066667391.1">
    <property type="nucleotide sequence ID" value="NZ_LYVF01000099.1"/>
</dbReference>
<dbReference type="STRING" id="1838280.A6M21_07685"/>
<evidence type="ECO:0000313" key="3">
    <source>
        <dbReference type="Proteomes" id="UP000078532"/>
    </source>
</evidence>